<dbReference type="PANTHER" id="PTHR34072:SF59">
    <property type="entry name" value="CCHC-TYPE INTEGRASE"/>
    <property type="match status" value="1"/>
</dbReference>
<keyword evidence="7" id="KW-0863">Zinc-finger</keyword>
<evidence type="ECO:0000256" key="7">
    <source>
        <dbReference type="PROSITE-ProRule" id="PRU00047"/>
    </source>
</evidence>
<dbReference type="InterPro" id="IPR043502">
    <property type="entry name" value="DNA/RNA_pol_sf"/>
</dbReference>
<evidence type="ECO:0000256" key="1">
    <source>
        <dbReference type="ARBA" id="ARBA00022679"/>
    </source>
</evidence>
<keyword evidence="3" id="KW-0540">Nuclease</keyword>
<name>A0AAF0PW96_SOLVR</name>
<evidence type="ECO:0000256" key="2">
    <source>
        <dbReference type="ARBA" id="ARBA00022695"/>
    </source>
</evidence>
<dbReference type="PROSITE" id="PS50158">
    <property type="entry name" value="ZF_CCHC"/>
    <property type="match status" value="1"/>
</dbReference>
<dbReference type="PANTHER" id="PTHR34072">
    <property type="entry name" value="ENZYMATIC POLYPROTEIN-RELATED"/>
    <property type="match status" value="1"/>
</dbReference>
<dbReference type="SUPFAM" id="SSF56672">
    <property type="entry name" value="DNA/RNA polymerases"/>
    <property type="match status" value="1"/>
</dbReference>
<evidence type="ECO:0000256" key="3">
    <source>
        <dbReference type="ARBA" id="ARBA00022722"/>
    </source>
</evidence>
<keyword evidence="7" id="KW-0479">Metal-binding</keyword>
<accession>A0AAF0PW96</accession>
<keyword evidence="7" id="KW-0862">Zinc</keyword>
<keyword evidence="5" id="KW-0378">Hydrolase</keyword>
<keyword evidence="1" id="KW-0808">Transferase</keyword>
<dbReference type="GO" id="GO:0003964">
    <property type="term" value="F:RNA-directed DNA polymerase activity"/>
    <property type="evidence" value="ECO:0007669"/>
    <property type="project" value="UniProtKB-KW"/>
</dbReference>
<evidence type="ECO:0000256" key="6">
    <source>
        <dbReference type="ARBA" id="ARBA00022918"/>
    </source>
</evidence>
<organism evidence="10 11">
    <name type="scientific">Solanum verrucosum</name>
    <dbReference type="NCBI Taxonomy" id="315347"/>
    <lineage>
        <taxon>Eukaryota</taxon>
        <taxon>Viridiplantae</taxon>
        <taxon>Streptophyta</taxon>
        <taxon>Embryophyta</taxon>
        <taxon>Tracheophyta</taxon>
        <taxon>Spermatophyta</taxon>
        <taxon>Magnoliopsida</taxon>
        <taxon>eudicotyledons</taxon>
        <taxon>Gunneridae</taxon>
        <taxon>Pentapetalae</taxon>
        <taxon>asterids</taxon>
        <taxon>lamiids</taxon>
        <taxon>Solanales</taxon>
        <taxon>Solanaceae</taxon>
        <taxon>Solanoideae</taxon>
        <taxon>Solaneae</taxon>
        <taxon>Solanum</taxon>
    </lineage>
</organism>
<dbReference type="EMBL" id="CP133612">
    <property type="protein sequence ID" value="WMV09094.1"/>
    <property type="molecule type" value="Genomic_DNA"/>
</dbReference>
<dbReference type="GO" id="GO:0003676">
    <property type="term" value="F:nucleic acid binding"/>
    <property type="evidence" value="ECO:0007669"/>
    <property type="project" value="InterPro"/>
</dbReference>
<feature type="domain" description="CCHC-type" evidence="9">
    <location>
        <begin position="59"/>
        <end position="74"/>
    </location>
</feature>
<dbReference type="Proteomes" id="UP001234989">
    <property type="component" value="Chromosome 1"/>
</dbReference>
<dbReference type="GO" id="GO:0004519">
    <property type="term" value="F:endonuclease activity"/>
    <property type="evidence" value="ECO:0007669"/>
    <property type="project" value="UniProtKB-KW"/>
</dbReference>
<dbReference type="SUPFAM" id="SSF57756">
    <property type="entry name" value="Retrovirus zinc finger-like domains"/>
    <property type="match status" value="1"/>
</dbReference>
<keyword evidence="2" id="KW-0548">Nucleotidyltransferase</keyword>
<dbReference type="GO" id="GO:0016787">
    <property type="term" value="F:hydrolase activity"/>
    <property type="evidence" value="ECO:0007669"/>
    <property type="project" value="UniProtKB-KW"/>
</dbReference>
<dbReference type="AlphaFoldDB" id="A0AAF0PW96"/>
<evidence type="ECO:0000259" key="9">
    <source>
        <dbReference type="PROSITE" id="PS50158"/>
    </source>
</evidence>
<gene>
    <name evidence="10" type="ORF">MTR67_002479</name>
</gene>
<evidence type="ECO:0000256" key="5">
    <source>
        <dbReference type="ARBA" id="ARBA00022801"/>
    </source>
</evidence>
<protein>
    <recommendedName>
        <fullName evidence="9">CCHC-type domain-containing protein</fullName>
    </recommendedName>
</protein>
<dbReference type="InterPro" id="IPR041373">
    <property type="entry name" value="RT_RNaseH"/>
</dbReference>
<evidence type="ECO:0000313" key="11">
    <source>
        <dbReference type="Proteomes" id="UP001234989"/>
    </source>
</evidence>
<evidence type="ECO:0000256" key="8">
    <source>
        <dbReference type="SAM" id="MobiDB-lite"/>
    </source>
</evidence>
<evidence type="ECO:0000313" key="10">
    <source>
        <dbReference type="EMBL" id="WMV09094.1"/>
    </source>
</evidence>
<dbReference type="InterPro" id="IPR001878">
    <property type="entry name" value="Znf_CCHC"/>
</dbReference>
<keyword evidence="6" id="KW-0695">RNA-directed DNA polymerase</keyword>
<proteinExistence type="predicted"/>
<dbReference type="CDD" id="cd09274">
    <property type="entry name" value="RNase_HI_RT_Ty3"/>
    <property type="match status" value="1"/>
</dbReference>
<dbReference type="GO" id="GO:0008270">
    <property type="term" value="F:zinc ion binding"/>
    <property type="evidence" value="ECO:0007669"/>
    <property type="project" value="UniProtKB-KW"/>
</dbReference>
<sequence length="206" mass="23156">MRKRFRKGSSNAPPKFKKDTVSNPTPQGGNGGGSSFYMSTSTRYGKKHEGNYLARTNGCFDCGTSGHKIRYCPSLGTKGSEVLTLLDGADGFVVYCDASTIGLRRVLMQNGKVMVYCDASRVGLGCVLMQNGKVIVYASRQLKVHENNYPIHDLELAAIVFYLKIWRHYLYGGHVDFFTDHKSLQYVFSQKDLNLHQRRLLELLKD</sequence>
<evidence type="ECO:0000256" key="4">
    <source>
        <dbReference type="ARBA" id="ARBA00022759"/>
    </source>
</evidence>
<dbReference type="Pfam" id="PF17917">
    <property type="entry name" value="RT_RNaseH"/>
    <property type="match status" value="1"/>
</dbReference>
<feature type="region of interest" description="Disordered" evidence="8">
    <location>
        <begin position="1"/>
        <end position="35"/>
    </location>
</feature>
<reference evidence="10" key="1">
    <citation type="submission" date="2023-08" db="EMBL/GenBank/DDBJ databases">
        <title>A de novo genome assembly of Solanum verrucosum Schlechtendal, a Mexican diploid species geographically isolated from the other diploid A-genome species in potato relatives.</title>
        <authorList>
            <person name="Hosaka K."/>
        </authorList>
    </citation>
    <scope>NUCLEOTIDE SEQUENCE</scope>
    <source>
        <tissue evidence="10">Young leaves</tissue>
    </source>
</reference>
<keyword evidence="11" id="KW-1185">Reference proteome</keyword>
<dbReference type="FunFam" id="3.10.20.370:FF:000001">
    <property type="entry name" value="Retrovirus-related Pol polyprotein from transposon 17.6-like protein"/>
    <property type="match status" value="1"/>
</dbReference>
<dbReference type="InterPro" id="IPR036875">
    <property type="entry name" value="Znf_CCHC_sf"/>
</dbReference>
<keyword evidence="4" id="KW-0255">Endonuclease</keyword>